<evidence type="ECO:0000256" key="1">
    <source>
        <dbReference type="SAM" id="MobiDB-lite"/>
    </source>
</evidence>
<feature type="region of interest" description="Disordered" evidence="1">
    <location>
        <begin position="190"/>
        <end position="221"/>
    </location>
</feature>
<accession>A0A2N3KY33</accession>
<dbReference type="RefSeq" id="WP_101264533.1">
    <property type="nucleotide sequence ID" value="NZ_NWTK01000002.1"/>
</dbReference>
<sequence length="363" mass="38938">MKRIHLFKTGTHTAMNGQTISFGESDLAASAAAYDPTLHESPLVIGHPKTDAPAYGWVKSVEFEDGELVAIPHQVNAEFAELVASHAYKKISASFYQPDQPGNPVPGKYYLRHVGFLGAQPPAVKGLRPIEFADDDSDFVTIEFGEIEPRTIARMFRGIRDLLIEKFGQADADKALPGWDTDWIAEQAVTPAPNEKSTTPAFSEVPDPSPASATPKETKVDDEEIKKRLEALAKAEAAFAEKQAQRGAIDFADTLIKDGKLAPANKDQVVSLVTHLAMHNSDATISFGEAPAASPVDMLKSILAAAPKIVDFSEQSAASDDAPIDFSDPTVLADAARGLVAEQAEKGIVMTHAQAVRKLQKGA</sequence>
<organism evidence="2 3">
    <name type="scientific">Thalassospira marina</name>
    <dbReference type="NCBI Taxonomy" id="2048283"/>
    <lineage>
        <taxon>Bacteria</taxon>
        <taxon>Pseudomonadati</taxon>
        <taxon>Pseudomonadota</taxon>
        <taxon>Alphaproteobacteria</taxon>
        <taxon>Rhodospirillales</taxon>
        <taxon>Thalassospiraceae</taxon>
        <taxon>Thalassospira</taxon>
    </lineage>
</organism>
<reference evidence="2 3" key="1">
    <citation type="submission" date="2017-09" db="EMBL/GenBank/DDBJ databases">
        <title>Biodiversity and function of Thalassospira species in the particle-attached aromatic-hydrocarbon-degrading consortia from the surface seawater of the South China Sea.</title>
        <authorList>
            <person name="Dong C."/>
            <person name="Liu R."/>
            <person name="Shao Z."/>
        </authorList>
    </citation>
    <scope>NUCLEOTIDE SEQUENCE [LARGE SCALE GENOMIC DNA]</scope>
    <source>
        <strain evidence="2 3">CSC1P2</strain>
    </source>
</reference>
<evidence type="ECO:0000313" key="3">
    <source>
        <dbReference type="Proteomes" id="UP000233597"/>
    </source>
</evidence>
<gene>
    <name evidence="2" type="ORF">COO20_04760</name>
</gene>
<proteinExistence type="predicted"/>
<dbReference type="EMBL" id="NWTK01000002">
    <property type="protein sequence ID" value="PKR55484.1"/>
    <property type="molecule type" value="Genomic_DNA"/>
</dbReference>
<dbReference type="Proteomes" id="UP000233597">
    <property type="component" value="Unassembled WGS sequence"/>
</dbReference>
<dbReference type="AlphaFoldDB" id="A0A2N3KY33"/>
<dbReference type="OrthoDB" id="9816412at2"/>
<protein>
    <submittedName>
        <fullName evidence="2">Peptidase</fullName>
    </submittedName>
</protein>
<name>A0A2N3KY33_9PROT</name>
<comment type="caution">
    <text evidence="2">The sequence shown here is derived from an EMBL/GenBank/DDBJ whole genome shotgun (WGS) entry which is preliminary data.</text>
</comment>
<evidence type="ECO:0000313" key="2">
    <source>
        <dbReference type="EMBL" id="PKR55484.1"/>
    </source>
</evidence>